<dbReference type="HOGENOM" id="CLU_862886_0_0_9"/>
<sequence length="322" mass="38344">MNLNRLDLEEVEEETVRMKSKLEWVSLDRVLPNPKNPRRDPSVRTKEMQNTIETIGWEEPITCYESGNNFIILSGHPRWYAAKQLKQNRIPIYIVKAPKSEAEEMDRIGSVQGGQVEWSPFDQIKYTHDRWIASGKMSFHDLANELGISKGLVKSRIHVYEYYPEDEVEEKLNNRMYSITMLDYIYIWIKRLKNYHPDIVESLGEHYIRRLMLKKYEHRCFNSQLVNDKTFVRIATPDAIREFLTDANKKLQDCQLELTYFRNDKINYSLIISEIKSIRMGTNDETEEILFELDKLLTCFDQMKIYFESKIHRIEVNKFGEH</sequence>
<dbReference type="InterPro" id="IPR036086">
    <property type="entry name" value="ParB/Sulfiredoxin_sf"/>
</dbReference>
<evidence type="ECO:0000313" key="3">
    <source>
        <dbReference type="Proteomes" id="UP000029278"/>
    </source>
</evidence>
<dbReference type="InterPro" id="IPR050336">
    <property type="entry name" value="Chromosome_partition/occlusion"/>
</dbReference>
<dbReference type="OrthoDB" id="2575857at2"/>
<comment type="caution">
    <text evidence="2">The sequence shown here is derived from an EMBL/GenBank/DDBJ whole genome shotgun (WGS) entry which is preliminary data.</text>
</comment>
<dbReference type="STRING" id="44252.DJ90_6018"/>
<name>A0A090Y5R5_PAEMA</name>
<dbReference type="Gene3D" id="3.90.1530.10">
    <property type="entry name" value="Conserved hypothetical protein from pyrococcus furiosus pfu- 392566-001, ParB domain"/>
    <property type="match status" value="1"/>
</dbReference>
<gene>
    <name evidence="2" type="ORF">DJ90_6018</name>
</gene>
<dbReference type="Proteomes" id="UP000029278">
    <property type="component" value="Unassembled WGS sequence"/>
</dbReference>
<evidence type="ECO:0000259" key="1">
    <source>
        <dbReference type="SMART" id="SM00470"/>
    </source>
</evidence>
<dbReference type="PANTHER" id="PTHR33375:SF1">
    <property type="entry name" value="CHROMOSOME-PARTITIONING PROTEIN PARB-RELATED"/>
    <property type="match status" value="1"/>
</dbReference>
<dbReference type="Pfam" id="PF02195">
    <property type="entry name" value="ParB_N"/>
    <property type="match status" value="1"/>
</dbReference>
<organism evidence="2 3">
    <name type="scientific">Paenibacillus macerans</name>
    <name type="common">Bacillus macerans</name>
    <dbReference type="NCBI Taxonomy" id="44252"/>
    <lineage>
        <taxon>Bacteria</taxon>
        <taxon>Bacillati</taxon>
        <taxon>Bacillota</taxon>
        <taxon>Bacilli</taxon>
        <taxon>Bacillales</taxon>
        <taxon>Paenibacillaceae</taxon>
        <taxon>Paenibacillus</taxon>
    </lineage>
</organism>
<dbReference type="EMBL" id="JMQA01000051">
    <property type="protein sequence ID" value="KFM93814.1"/>
    <property type="molecule type" value="Genomic_DNA"/>
</dbReference>
<dbReference type="PANTHER" id="PTHR33375">
    <property type="entry name" value="CHROMOSOME-PARTITIONING PROTEIN PARB-RELATED"/>
    <property type="match status" value="1"/>
</dbReference>
<feature type="domain" description="ParB-like N-terminal" evidence="1">
    <location>
        <begin position="23"/>
        <end position="111"/>
    </location>
</feature>
<dbReference type="GO" id="GO:0005694">
    <property type="term" value="C:chromosome"/>
    <property type="evidence" value="ECO:0007669"/>
    <property type="project" value="TreeGrafter"/>
</dbReference>
<dbReference type="RefSeq" id="WP_036626980.1">
    <property type="nucleotide sequence ID" value="NZ_BGML01000027.1"/>
</dbReference>
<dbReference type="PATRIC" id="fig|44252.3.peg.5968"/>
<dbReference type="InterPro" id="IPR003115">
    <property type="entry name" value="ParB_N"/>
</dbReference>
<dbReference type="GeneID" id="77010139"/>
<keyword evidence="3" id="KW-1185">Reference proteome</keyword>
<evidence type="ECO:0000313" key="2">
    <source>
        <dbReference type="EMBL" id="KFM93814.1"/>
    </source>
</evidence>
<dbReference type="GO" id="GO:0007059">
    <property type="term" value="P:chromosome segregation"/>
    <property type="evidence" value="ECO:0007669"/>
    <property type="project" value="TreeGrafter"/>
</dbReference>
<accession>A0A090Y5R5</accession>
<proteinExistence type="predicted"/>
<dbReference type="SUPFAM" id="SSF110849">
    <property type="entry name" value="ParB/Sulfiredoxin"/>
    <property type="match status" value="1"/>
</dbReference>
<protein>
    <submittedName>
        <fullName evidence="2">ParB-like nuclease domain protein</fullName>
    </submittedName>
</protein>
<reference evidence="2 3" key="1">
    <citation type="submission" date="2014-04" db="EMBL/GenBank/DDBJ databases">
        <authorList>
            <person name="Bishop-Lilly K.A."/>
            <person name="Broomall S.M."/>
            <person name="Chain P.S."/>
            <person name="Chertkov O."/>
            <person name="Coyne S.R."/>
            <person name="Daligault H.E."/>
            <person name="Davenport K.W."/>
            <person name="Erkkila T."/>
            <person name="Frey K.G."/>
            <person name="Gibbons H.S."/>
            <person name="Gu W."/>
            <person name="Jaissle J."/>
            <person name="Johnson S.L."/>
            <person name="Koroleva G.I."/>
            <person name="Ladner J.T."/>
            <person name="Lo C.-C."/>
            <person name="Minogue T.D."/>
            <person name="Munk C."/>
            <person name="Palacios G.F."/>
            <person name="Redden C.L."/>
            <person name="Rosenzweig C.N."/>
            <person name="Scholz M.B."/>
            <person name="Teshima H."/>
            <person name="Xu Y."/>
        </authorList>
    </citation>
    <scope>NUCLEOTIDE SEQUENCE [LARGE SCALE GENOMIC DNA]</scope>
    <source>
        <strain evidence="2 3">8244</strain>
    </source>
</reference>
<dbReference type="AlphaFoldDB" id="A0A090Y5R5"/>
<dbReference type="SMART" id="SM00470">
    <property type="entry name" value="ParB"/>
    <property type="match status" value="1"/>
</dbReference>